<evidence type="ECO:0000313" key="2">
    <source>
        <dbReference type="Proteomes" id="UP000035579"/>
    </source>
</evidence>
<dbReference type="EMBL" id="CP011509">
    <property type="protein sequence ID" value="AKJ03311.1"/>
    <property type="molecule type" value="Genomic_DNA"/>
</dbReference>
<sequence>MGAAGFAAAGGFAAGAGFATGAMGATWGTAPNTCVVMADGGAPAAGP</sequence>
<evidence type="ECO:0000313" key="1">
    <source>
        <dbReference type="EMBL" id="AKJ03311.1"/>
    </source>
</evidence>
<accession>A0AAC8Q9C1</accession>
<reference evidence="1 2" key="1">
    <citation type="submission" date="2015-05" db="EMBL/GenBank/DDBJ databases">
        <title>Genome assembly of Archangium gephyra DSM 2261.</title>
        <authorList>
            <person name="Sharma G."/>
            <person name="Subramanian S."/>
        </authorList>
    </citation>
    <scope>NUCLEOTIDE SEQUENCE [LARGE SCALE GENOMIC DNA]</scope>
    <source>
        <strain evidence="1 2">DSM 2261</strain>
    </source>
</reference>
<name>A0AAC8Q9C1_9BACT</name>
<gene>
    <name evidence="1" type="ORF">AA314_04937</name>
</gene>
<dbReference type="KEGG" id="age:AA314_04937"/>
<dbReference type="AlphaFoldDB" id="A0AAC8Q9C1"/>
<proteinExistence type="predicted"/>
<protein>
    <submittedName>
        <fullName evidence="1">Uncharacterized protein</fullName>
    </submittedName>
</protein>
<organism evidence="1 2">
    <name type="scientific">Archangium gephyra</name>
    <dbReference type="NCBI Taxonomy" id="48"/>
    <lineage>
        <taxon>Bacteria</taxon>
        <taxon>Pseudomonadati</taxon>
        <taxon>Myxococcota</taxon>
        <taxon>Myxococcia</taxon>
        <taxon>Myxococcales</taxon>
        <taxon>Cystobacterineae</taxon>
        <taxon>Archangiaceae</taxon>
        <taxon>Archangium</taxon>
    </lineage>
</organism>
<dbReference type="Proteomes" id="UP000035579">
    <property type="component" value="Chromosome"/>
</dbReference>
<dbReference type="RefSeq" id="WP_245682575.1">
    <property type="nucleotide sequence ID" value="NZ_CP011509.1"/>
</dbReference>